<organism evidence="4 5">
    <name type="scientific">Discostella pseudostelligera</name>
    <dbReference type="NCBI Taxonomy" id="259834"/>
    <lineage>
        <taxon>Eukaryota</taxon>
        <taxon>Sar</taxon>
        <taxon>Stramenopiles</taxon>
        <taxon>Ochrophyta</taxon>
        <taxon>Bacillariophyta</taxon>
        <taxon>Coscinodiscophyceae</taxon>
        <taxon>Thalassiosirophycidae</taxon>
        <taxon>Stephanodiscales</taxon>
        <taxon>Stephanodiscaceae</taxon>
        <taxon>Discostella</taxon>
    </lineage>
</organism>
<feature type="compositionally biased region" description="Low complexity" evidence="1">
    <location>
        <begin position="358"/>
        <end position="368"/>
    </location>
</feature>
<feature type="region of interest" description="Disordered" evidence="1">
    <location>
        <begin position="184"/>
        <end position="208"/>
    </location>
</feature>
<name>A0ABD3MQL6_9STRA</name>
<dbReference type="InterPro" id="IPR048343">
    <property type="entry name" value="ZW10_C"/>
</dbReference>
<feature type="compositionally biased region" description="Acidic residues" evidence="1">
    <location>
        <begin position="41"/>
        <end position="50"/>
    </location>
</feature>
<dbReference type="PANTHER" id="PTHR12205">
    <property type="entry name" value="CENTROMERE/KINETOCHORE PROTEIN ZW10"/>
    <property type="match status" value="1"/>
</dbReference>
<keyword evidence="5" id="KW-1185">Reference proteome</keyword>
<dbReference type="Pfam" id="PF20666">
    <property type="entry name" value="ZW10_C"/>
    <property type="match status" value="1"/>
</dbReference>
<evidence type="ECO:0000259" key="2">
    <source>
        <dbReference type="Pfam" id="PF20666"/>
    </source>
</evidence>
<feature type="compositionally biased region" description="Basic and acidic residues" evidence="1">
    <location>
        <begin position="121"/>
        <end position="134"/>
    </location>
</feature>
<evidence type="ECO:0000313" key="4">
    <source>
        <dbReference type="EMBL" id="KAL3766294.1"/>
    </source>
</evidence>
<evidence type="ECO:0000256" key="1">
    <source>
        <dbReference type="SAM" id="MobiDB-lite"/>
    </source>
</evidence>
<dbReference type="Proteomes" id="UP001530293">
    <property type="component" value="Unassembled WGS sequence"/>
</dbReference>
<accession>A0ABD3MQL6</accession>
<reference evidence="4 5" key="1">
    <citation type="submission" date="2024-10" db="EMBL/GenBank/DDBJ databases">
        <title>Updated reference genomes for cyclostephanoid diatoms.</title>
        <authorList>
            <person name="Roberts W.R."/>
            <person name="Alverson A.J."/>
        </authorList>
    </citation>
    <scope>NUCLEOTIDE SEQUENCE [LARGE SCALE GENOMIC DNA]</scope>
    <source>
        <strain evidence="4 5">AJA232-27</strain>
    </source>
</reference>
<protein>
    <recommendedName>
        <fullName evidence="6">Exocyst complex component Sec8</fullName>
    </recommendedName>
</protein>
<comment type="caution">
    <text evidence="4">The sequence shown here is derived from an EMBL/GenBank/DDBJ whole genome shotgun (WGS) entry which is preliminary data.</text>
</comment>
<feature type="region of interest" description="Disordered" evidence="1">
    <location>
        <begin position="103"/>
        <end position="148"/>
    </location>
</feature>
<feature type="region of interest" description="Disordered" evidence="1">
    <location>
        <begin position="36"/>
        <end position="58"/>
    </location>
</feature>
<dbReference type="Pfam" id="PF22766">
    <property type="entry name" value="ZW10_C2"/>
    <property type="match status" value="1"/>
</dbReference>
<evidence type="ECO:0000259" key="3">
    <source>
        <dbReference type="Pfam" id="PF22766"/>
    </source>
</evidence>
<dbReference type="EMBL" id="JALLBG020000087">
    <property type="protein sequence ID" value="KAL3766294.1"/>
    <property type="molecule type" value="Genomic_DNA"/>
</dbReference>
<feature type="compositionally biased region" description="Low complexity" evidence="1">
    <location>
        <begin position="188"/>
        <end position="208"/>
    </location>
</feature>
<feature type="compositionally biased region" description="Gly residues" evidence="1">
    <location>
        <begin position="106"/>
        <end position="118"/>
    </location>
</feature>
<feature type="domain" description="ZW10 C-terminal helical" evidence="3">
    <location>
        <begin position="945"/>
        <end position="1113"/>
    </location>
</feature>
<dbReference type="InterPro" id="IPR055148">
    <property type="entry name" value="ZW10_C_2"/>
</dbReference>
<sequence>MTSTTDQRLQAAQRSIQIATRQAYTALISSSEAIVGVDPSLNDDDNDEANEINNNNRAGMDLGLKLFGTSQSYRTQIENEFHNKLQSVEKELADIQLSLKSLHNTGGTGTGSSGGGVGSSRDSRGEQLVERDDVMPTDDDDDKDSPISSINDIAQLQAHISFLQQCAKARKLLEDVDTLSLQTNFATSSSSSSSSERAGSNSVSSIYSPSSICSPSDFMRFAFNVDDDGKGSRDATVSPMVQAAQLVNEAYELLDNVAEGVSNQYAVYGEDDNASDAAAVGAQHHGIMQMQSKMLHELQHQARRKKMELRHRAMTIVESCIVVELEEKGRLLVRGSGTTTVDSTSANKKSVTFGIVESSTPASTSTPTNNDETVSTIPPPSPLSDAYQVLLIFSDANFPSFGETLDGAMKRLSTKLLSVLRPCLQKLEEHTTATGGKEVGYYKFTQESLKSVRSAESRYDPVSIKGTAVQLQWILVGVPVLNKGDNAGTSAAARDSLATTEAIDEMKIRSLSAEISSSAVTFLSSLNFITNLFTFIYQHVLLRRSDLAQMLGKHLFGTYPLPNTTIESGSAVLSGGILVGAAAHGLESGEEMPLMYELVKSIRRHCISADNSLKIWQLLQKMEQCLVMEVASFENKLVELGLMKYATASASVVPNAAVSATSPTGLSVLLTDDDIAHSPNTSALDTSLSSLTPHSEHTRQNQVISPLSELANSLRHAYVEGQRSLILNQGRSILLNTDYHNTVQVGTFVPEPSDAGTLASLDDDPLKAFAFHQCSISTTAQQILSLCRKTMDDATNPDVASDLVDDALPPMLFRAARELLDLFRAIIPTSHSNEIGSIPRMAAVLHNDCVYLAHESSLLGAEYMGKFRRLNLDKNTKSKTRLLGEICSFMDMVPPFRDLATKSMGSMIEVQKGQLFELVSPRLTSFEQALSSNESVTEWDDADTALRASLYHLRHLSQAWKQVLARDVYHMSMGNLIDLVLVLFVDPVLKAGDITESASRFVHSLFLDATRGAADLFLVDSTPDNTSINDHVSQKITDGTSTDFRQQRNFHVAKKYSNLFDKAQAVGQFMCMRLDEIQRGLEEGVFRSVTARELSHLIIAAFDDSRKRATLLNELASR</sequence>
<feature type="domain" description="Centromere/kinetochore protein zw10 C-terminal" evidence="2">
    <location>
        <begin position="769"/>
        <end position="916"/>
    </location>
</feature>
<dbReference type="PANTHER" id="PTHR12205:SF0">
    <property type="entry name" value="CENTROMERE_KINETOCHORE PROTEIN ZW10 HOMOLOG"/>
    <property type="match status" value="1"/>
</dbReference>
<feature type="region of interest" description="Disordered" evidence="1">
    <location>
        <begin position="358"/>
        <end position="379"/>
    </location>
</feature>
<evidence type="ECO:0000313" key="5">
    <source>
        <dbReference type="Proteomes" id="UP001530293"/>
    </source>
</evidence>
<proteinExistence type="predicted"/>
<dbReference type="Gene3D" id="1.10.357.150">
    <property type="match status" value="1"/>
</dbReference>
<dbReference type="InterPro" id="IPR046362">
    <property type="entry name" value="Zw10/DSL1_C_sf"/>
</dbReference>
<dbReference type="AlphaFoldDB" id="A0ABD3MQL6"/>
<gene>
    <name evidence="4" type="ORF">ACHAWU_005686</name>
</gene>
<evidence type="ECO:0008006" key="6">
    <source>
        <dbReference type="Google" id="ProtNLM"/>
    </source>
</evidence>